<evidence type="ECO:0000313" key="1">
    <source>
        <dbReference type="EMBL" id="ACN28106.1"/>
    </source>
</evidence>
<proteinExistence type="evidence at transcript level"/>
<reference evidence="1" key="1">
    <citation type="journal article" date="2009" name="PLoS Genet.">
        <title>Sequencing, mapping, and analysis of 27,455 maize full-length cDNAs.</title>
        <authorList>
            <person name="Soderlund C."/>
            <person name="Descour A."/>
            <person name="Kudrna D."/>
            <person name="Bomhoff M."/>
            <person name="Boyd L."/>
            <person name="Currie J."/>
            <person name="Angelova A."/>
            <person name="Collura K."/>
            <person name="Wissotski M."/>
            <person name="Ashley E."/>
            <person name="Morrow D."/>
            <person name="Fernandes J."/>
            <person name="Walbot V."/>
            <person name="Yu Y."/>
        </authorList>
    </citation>
    <scope>NUCLEOTIDE SEQUENCE</scope>
    <source>
        <strain evidence="1">B73</strain>
    </source>
</reference>
<accession>C0P540</accession>
<sequence length="39" mass="4175">MVVVSWNRTPVSLLATRSLGLIISCCYGSCQALLNSNGF</sequence>
<dbReference type="EMBL" id="BT063409">
    <property type="protein sequence ID" value="ACN28106.1"/>
    <property type="molecule type" value="mRNA"/>
</dbReference>
<protein>
    <submittedName>
        <fullName evidence="1">Uncharacterized protein</fullName>
    </submittedName>
</protein>
<organism evidence="1">
    <name type="scientific">Zea mays</name>
    <name type="common">Maize</name>
    <dbReference type="NCBI Taxonomy" id="4577"/>
    <lineage>
        <taxon>Eukaryota</taxon>
        <taxon>Viridiplantae</taxon>
        <taxon>Streptophyta</taxon>
        <taxon>Embryophyta</taxon>
        <taxon>Tracheophyta</taxon>
        <taxon>Spermatophyta</taxon>
        <taxon>Magnoliopsida</taxon>
        <taxon>Liliopsida</taxon>
        <taxon>Poales</taxon>
        <taxon>Poaceae</taxon>
        <taxon>PACMAD clade</taxon>
        <taxon>Panicoideae</taxon>
        <taxon>Andropogonodae</taxon>
        <taxon>Andropogoneae</taxon>
        <taxon>Tripsacinae</taxon>
        <taxon>Zea</taxon>
    </lineage>
</organism>
<dbReference type="AlphaFoldDB" id="C0P540"/>
<name>C0P540_MAIZE</name>